<name>A0A327JLX7_9HYPH</name>
<evidence type="ECO:0000256" key="5">
    <source>
        <dbReference type="ARBA" id="ARBA00022692"/>
    </source>
</evidence>
<sequence length="266" mass="28837">MKSQWPDRFLAVAGVLTQSLVYITMLLPPIIVVGASLTAGNSMVFPPEGLSLRWYHEAFQNTAFMNAFVMSLELGFAAMFLSLAIGFAGAYGMDRYRFFGRETLRATALSPLIVPVVVLGIGLLQLLTAIGFGQTFFGLLIGHVIITLPYVVRTLTTSLALLDRSYEEAAANLRAAPHVVLRRVTLPLLLPGFLSAGIFAFVISFGNITLSIFLGFAGAETLPVQIFTYVEHSYDPTLAAVSTMVIVLTVIIMLAIERIAGMDKVL</sequence>
<evidence type="ECO:0000313" key="10">
    <source>
        <dbReference type="EMBL" id="RAI25842.1"/>
    </source>
</evidence>
<evidence type="ECO:0000256" key="6">
    <source>
        <dbReference type="ARBA" id="ARBA00022989"/>
    </source>
</evidence>
<comment type="subcellular location">
    <subcellularLocation>
        <location evidence="1">Cell inner membrane</location>
        <topology evidence="1">Multi-pass membrane protein</topology>
    </subcellularLocation>
    <subcellularLocation>
        <location evidence="8">Cell membrane</location>
        <topology evidence="8">Multi-pass membrane protein</topology>
    </subcellularLocation>
</comment>
<feature type="domain" description="ABC transmembrane type-1" evidence="9">
    <location>
        <begin position="68"/>
        <end position="256"/>
    </location>
</feature>
<evidence type="ECO:0000256" key="8">
    <source>
        <dbReference type="RuleBase" id="RU363032"/>
    </source>
</evidence>
<proteinExistence type="inferred from homology"/>
<keyword evidence="11" id="KW-1185">Reference proteome</keyword>
<dbReference type="GO" id="GO:0005886">
    <property type="term" value="C:plasma membrane"/>
    <property type="evidence" value="ECO:0007669"/>
    <property type="project" value="UniProtKB-SubCell"/>
</dbReference>
<dbReference type="Gene3D" id="1.10.3720.10">
    <property type="entry name" value="MetI-like"/>
    <property type="match status" value="1"/>
</dbReference>
<evidence type="ECO:0000256" key="1">
    <source>
        <dbReference type="ARBA" id="ARBA00004429"/>
    </source>
</evidence>
<dbReference type="InterPro" id="IPR035906">
    <property type="entry name" value="MetI-like_sf"/>
</dbReference>
<dbReference type="SUPFAM" id="SSF161098">
    <property type="entry name" value="MetI-like"/>
    <property type="match status" value="1"/>
</dbReference>
<organism evidence="10 11">
    <name type="scientific">Rhodobium orientis</name>
    <dbReference type="NCBI Taxonomy" id="34017"/>
    <lineage>
        <taxon>Bacteria</taxon>
        <taxon>Pseudomonadati</taxon>
        <taxon>Pseudomonadota</taxon>
        <taxon>Alphaproteobacteria</taxon>
        <taxon>Hyphomicrobiales</taxon>
        <taxon>Rhodobiaceae</taxon>
        <taxon>Rhodobium</taxon>
    </lineage>
</organism>
<keyword evidence="4" id="KW-0997">Cell inner membrane</keyword>
<dbReference type="PROSITE" id="PS50928">
    <property type="entry name" value="ABC_TM1"/>
    <property type="match status" value="1"/>
</dbReference>
<dbReference type="InterPro" id="IPR000515">
    <property type="entry name" value="MetI-like"/>
</dbReference>
<reference evidence="10 11" key="1">
    <citation type="submission" date="2017-07" db="EMBL/GenBank/DDBJ databases">
        <title>Draft Genome Sequences of Select Purple Nonsulfur Bacteria.</title>
        <authorList>
            <person name="Lasarre B."/>
            <person name="Mckinlay J.B."/>
        </authorList>
    </citation>
    <scope>NUCLEOTIDE SEQUENCE [LARGE SCALE GENOMIC DNA]</scope>
    <source>
        <strain evidence="10 11">DSM 11290</strain>
    </source>
</reference>
<dbReference type="Proteomes" id="UP000249299">
    <property type="component" value="Unassembled WGS sequence"/>
</dbReference>
<gene>
    <name evidence="10" type="ORF">CH339_16530</name>
</gene>
<dbReference type="AlphaFoldDB" id="A0A327JLX7"/>
<dbReference type="PANTHER" id="PTHR43357:SF4">
    <property type="entry name" value="INNER MEMBRANE ABC TRANSPORTER PERMEASE PROTEIN YDCV"/>
    <property type="match status" value="1"/>
</dbReference>
<dbReference type="Pfam" id="PF00528">
    <property type="entry name" value="BPD_transp_1"/>
    <property type="match status" value="1"/>
</dbReference>
<dbReference type="PANTHER" id="PTHR43357">
    <property type="entry name" value="INNER MEMBRANE ABC TRANSPORTER PERMEASE PROTEIN YDCV"/>
    <property type="match status" value="1"/>
</dbReference>
<feature type="transmembrane region" description="Helical" evidence="8">
    <location>
        <begin position="136"/>
        <end position="155"/>
    </location>
</feature>
<feature type="transmembrane region" description="Helical" evidence="8">
    <location>
        <begin position="188"/>
        <end position="217"/>
    </location>
</feature>
<evidence type="ECO:0000256" key="3">
    <source>
        <dbReference type="ARBA" id="ARBA00022475"/>
    </source>
</evidence>
<feature type="transmembrane region" description="Helical" evidence="8">
    <location>
        <begin position="64"/>
        <end position="91"/>
    </location>
</feature>
<dbReference type="OrthoDB" id="9782004at2"/>
<evidence type="ECO:0000259" key="9">
    <source>
        <dbReference type="PROSITE" id="PS50928"/>
    </source>
</evidence>
<comment type="caution">
    <text evidence="10">The sequence shown here is derived from an EMBL/GenBank/DDBJ whole genome shotgun (WGS) entry which is preliminary data.</text>
</comment>
<comment type="similarity">
    <text evidence="8">Belongs to the binding-protein-dependent transport system permease family.</text>
</comment>
<keyword evidence="3" id="KW-1003">Cell membrane</keyword>
<protein>
    <recommendedName>
        <fullName evidence="9">ABC transmembrane type-1 domain-containing protein</fullName>
    </recommendedName>
</protein>
<dbReference type="EMBL" id="NPEV01000040">
    <property type="protein sequence ID" value="RAI25842.1"/>
    <property type="molecule type" value="Genomic_DNA"/>
</dbReference>
<dbReference type="GO" id="GO:0055085">
    <property type="term" value="P:transmembrane transport"/>
    <property type="evidence" value="ECO:0007669"/>
    <property type="project" value="InterPro"/>
</dbReference>
<dbReference type="CDD" id="cd06261">
    <property type="entry name" value="TM_PBP2"/>
    <property type="match status" value="1"/>
</dbReference>
<feature type="transmembrane region" description="Helical" evidence="8">
    <location>
        <begin position="112"/>
        <end position="130"/>
    </location>
</feature>
<evidence type="ECO:0000256" key="4">
    <source>
        <dbReference type="ARBA" id="ARBA00022519"/>
    </source>
</evidence>
<keyword evidence="6 8" id="KW-1133">Transmembrane helix</keyword>
<evidence type="ECO:0000256" key="2">
    <source>
        <dbReference type="ARBA" id="ARBA00022448"/>
    </source>
</evidence>
<evidence type="ECO:0000256" key="7">
    <source>
        <dbReference type="ARBA" id="ARBA00023136"/>
    </source>
</evidence>
<keyword evidence="5 8" id="KW-0812">Transmembrane</keyword>
<keyword evidence="7 8" id="KW-0472">Membrane</keyword>
<evidence type="ECO:0000313" key="11">
    <source>
        <dbReference type="Proteomes" id="UP000249299"/>
    </source>
</evidence>
<accession>A0A327JLX7</accession>
<dbReference type="RefSeq" id="WP_111435495.1">
    <property type="nucleotide sequence ID" value="NZ_JACIGG010000008.1"/>
</dbReference>
<keyword evidence="2 8" id="KW-0813">Transport</keyword>
<feature type="transmembrane region" description="Helical" evidence="8">
    <location>
        <begin position="237"/>
        <end position="256"/>
    </location>
</feature>
<feature type="transmembrane region" description="Helical" evidence="8">
    <location>
        <begin position="20"/>
        <end position="44"/>
    </location>
</feature>